<proteinExistence type="predicted"/>
<feature type="region of interest" description="Disordered" evidence="1">
    <location>
        <begin position="188"/>
        <end position="229"/>
    </location>
</feature>
<keyword evidence="2" id="KW-0732">Signal</keyword>
<feature type="chain" id="PRO_5035920663" evidence="2">
    <location>
        <begin position="27"/>
        <end position="256"/>
    </location>
</feature>
<feature type="signal peptide" evidence="2">
    <location>
        <begin position="1"/>
        <end position="26"/>
    </location>
</feature>
<feature type="compositionally biased region" description="Low complexity" evidence="1">
    <location>
        <begin position="194"/>
        <end position="229"/>
    </location>
</feature>
<gene>
    <name evidence="3" type="ORF">PHYPSEUDO_004864</name>
</gene>
<reference evidence="3" key="1">
    <citation type="submission" date="2021-02" db="EMBL/GenBank/DDBJ databases">
        <authorList>
            <person name="Palmer J.M."/>
        </authorList>
    </citation>
    <scope>NUCLEOTIDE SEQUENCE</scope>
    <source>
        <strain evidence="3">SCRP734</strain>
    </source>
</reference>
<comment type="caution">
    <text evidence="3">The sequence shown here is derived from an EMBL/GenBank/DDBJ whole genome shotgun (WGS) entry which is preliminary data.</text>
</comment>
<evidence type="ECO:0000256" key="2">
    <source>
        <dbReference type="SAM" id="SignalP"/>
    </source>
</evidence>
<dbReference type="OrthoDB" id="120838at2759"/>
<name>A0A8T1VQX4_9STRA</name>
<evidence type="ECO:0000256" key="1">
    <source>
        <dbReference type="SAM" id="MobiDB-lite"/>
    </source>
</evidence>
<sequence length="256" mass="27253">MLSTLHPRSATTSLLLAGFLTSVALARVTDRTLFLSTYSDDFACSNIVYARIDNDICTDTSVCAILNDTDGSFHDTEMTACILDREAFLKSAFKGAPYLTVELYPDECLGKSYNTRSFIADGNCHPYAHNHFKVIQANGTTSVWSAQSGCESDDWYEEWSVDSVAELNTEACVSDGARTWRSYFVAGTTNTEDSTSNPPTTTAATPTTVTSSPTATVAPSTAIPSTLPSSLATSRSTVASTAALLVAMALSAAMIP</sequence>
<evidence type="ECO:0000313" key="4">
    <source>
        <dbReference type="Proteomes" id="UP000694044"/>
    </source>
</evidence>
<organism evidence="3 4">
    <name type="scientific">Phytophthora pseudosyringae</name>
    <dbReference type="NCBI Taxonomy" id="221518"/>
    <lineage>
        <taxon>Eukaryota</taxon>
        <taxon>Sar</taxon>
        <taxon>Stramenopiles</taxon>
        <taxon>Oomycota</taxon>
        <taxon>Peronosporomycetes</taxon>
        <taxon>Peronosporales</taxon>
        <taxon>Peronosporaceae</taxon>
        <taxon>Phytophthora</taxon>
    </lineage>
</organism>
<evidence type="ECO:0000313" key="3">
    <source>
        <dbReference type="EMBL" id="KAG7382433.1"/>
    </source>
</evidence>
<protein>
    <submittedName>
        <fullName evidence="3">Uncharacterized protein</fullName>
    </submittedName>
</protein>
<keyword evidence="4" id="KW-1185">Reference proteome</keyword>
<dbReference type="AlphaFoldDB" id="A0A8T1VQX4"/>
<accession>A0A8T1VQX4</accession>
<dbReference type="EMBL" id="JAGDFM010000208">
    <property type="protein sequence ID" value="KAG7382433.1"/>
    <property type="molecule type" value="Genomic_DNA"/>
</dbReference>
<dbReference type="Proteomes" id="UP000694044">
    <property type="component" value="Unassembled WGS sequence"/>
</dbReference>